<name>E1YA70_9BACT</name>
<dbReference type="SUPFAM" id="SSF89447">
    <property type="entry name" value="AbrB/MazE/MraZ-like"/>
    <property type="match status" value="1"/>
</dbReference>
<evidence type="ECO:0000259" key="2">
    <source>
        <dbReference type="PROSITE" id="PS51740"/>
    </source>
</evidence>
<keyword evidence="1" id="KW-0238">DNA-binding</keyword>
<dbReference type="GO" id="GO:0003677">
    <property type="term" value="F:DNA binding"/>
    <property type="evidence" value="ECO:0007669"/>
    <property type="project" value="UniProtKB-UniRule"/>
</dbReference>
<dbReference type="Gene3D" id="2.10.260.10">
    <property type="match status" value="1"/>
</dbReference>
<accession>E1YA70</accession>
<dbReference type="InterPro" id="IPR007159">
    <property type="entry name" value="SpoVT-AbrB_dom"/>
</dbReference>
<gene>
    <name evidence="3" type="ORF">N47_H22860</name>
</gene>
<sequence>MENDSMITDNVTVSNRGYIILPARIRKEMNIKSGTKILLSREDNKIILQPVSSFTEKLSGLTTGSFGENADHVKEYIDKERKDRSV</sequence>
<organism evidence="3">
    <name type="scientific">uncultured Desulfobacterium sp</name>
    <dbReference type="NCBI Taxonomy" id="201089"/>
    <lineage>
        <taxon>Bacteria</taxon>
        <taxon>Pseudomonadati</taxon>
        <taxon>Thermodesulfobacteriota</taxon>
        <taxon>Desulfobacteria</taxon>
        <taxon>Desulfobacterales</taxon>
        <taxon>Desulfobacteriaceae</taxon>
        <taxon>Desulfobacterium</taxon>
        <taxon>environmental samples</taxon>
    </lineage>
</organism>
<feature type="domain" description="SpoVT-AbrB" evidence="2">
    <location>
        <begin position="8"/>
        <end position="53"/>
    </location>
</feature>
<dbReference type="EMBL" id="FR695866">
    <property type="protein sequence ID" value="CBX27464.1"/>
    <property type="molecule type" value="Genomic_DNA"/>
</dbReference>
<proteinExistence type="predicted"/>
<dbReference type="Pfam" id="PF04014">
    <property type="entry name" value="MazE_antitoxin"/>
    <property type="match status" value="1"/>
</dbReference>
<dbReference type="PROSITE" id="PS51740">
    <property type="entry name" value="SPOVT_ABRB"/>
    <property type="match status" value="1"/>
</dbReference>
<dbReference type="NCBIfam" id="TIGR01439">
    <property type="entry name" value="lp_hng_hel_AbrB"/>
    <property type="match status" value="1"/>
</dbReference>
<reference evidence="3" key="1">
    <citation type="journal article" date="2011" name="Environ. Microbiol.">
        <title>Genomic insights into the metabolic potential of the polycyclic aromatic hydrocarbon degrading sulfate-reducing Deltaproteobacterium N47.</title>
        <authorList>
            <person name="Bergmann F."/>
            <person name="Selesi D."/>
            <person name="Weinmaier T."/>
            <person name="Tischler P."/>
            <person name="Rattei T."/>
            <person name="Meckenstock R.U."/>
        </authorList>
    </citation>
    <scope>NUCLEOTIDE SEQUENCE</scope>
</reference>
<dbReference type="InterPro" id="IPR037914">
    <property type="entry name" value="SpoVT-AbrB_sf"/>
</dbReference>
<dbReference type="SMART" id="SM00966">
    <property type="entry name" value="SpoVT_AbrB"/>
    <property type="match status" value="1"/>
</dbReference>
<protein>
    <recommendedName>
        <fullName evidence="2">SpoVT-AbrB domain-containing protein</fullName>
    </recommendedName>
</protein>
<evidence type="ECO:0000256" key="1">
    <source>
        <dbReference type="PROSITE-ProRule" id="PRU01076"/>
    </source>
</evidence>
<evidence type="ECO:0000313" key="3">
    <source>
        <dbReference type="EMBL" id="CBX27464.1"/>
    </source>
</evidence>
<dbReference type="AlphaFoldDB" id="E1YA70"/>